<dbReference type="InterPro" id="IPR024775">
    <property type="entry name" value="DinB-like"/>
</dbReference>
<accession>A0A0K2SL76</accession>
<dbReference type="Gene3D" id="1.20.120.450">
    <property type="entry name" value="dinb family like domain"/>
    <property type="match status" value="1"/>
</dbReference>
<dbReference type="EMBL" id="AP014924">
    <property type="protein sequence ID" value="BAS27868.1"/>
    <property type="molecule type" value="Genomic_DNA"/>
</dbReference>
<reference evidence="3" key="2">
    <citation type="journal article" date="2016" name="Int. J. Syst. Evol. Microbiol.">
        <title>Complete genome sequence and cell structure of Limnochorda pilosa, a Gram-negative spore-former within the phylum Firmicutes.</title>
        <authorList>
            <person name="Watanabe M."/>
            <person name="Kojima H."/>
            <person name="Fukui M."/>
        </authorList>
    </citation>
    <scope>NUCLEOTIDE SEQUENCE [LARGE SCALE GENOMIC DNA]</scope>
    <source>
        <strain evidence="3">HC45</strain>
    </source>
</reference>
<reference evidence="3" key="1">
    <citation type="submission" date="2015-07" db="EMBL/GenBank/DDBJ databases">
        <title>Complete genome sequence and phylogenetic analysis of Limnochorda pilosa.</title>
        <authorList>
            <person name="Watanabe M."/>
            <person name="Kojima H."/>
            <person name="Fukui M."/>
        </authorList>
    </citation>
    <scope>NUCLEOTIDE SEQUENCE [LARGE SCALE GENOMIC DNA]</scope>
    <source>
        <strain evidence="3">HC45</strain>
    </source>
</reference>
<protein>
    <recommendedName>
        <fullName evidence="1">DinB-like domain-containing protein</fullName>
    </recommendedName>
</protein>
<feature type="domain" description="DinB-like" evidence="1">
    <location>
        <begin position="110"/>
        <end position="240"/>
    </location>
</feature>
<name>A0A0K2SL76_LIMPI</name>
<sequence length="250" mass="28452">MFQVYLDTSRRSSRVMAHLLEPPGLGIRFESRPALDAGLGEAVAAHLAWLGSHGHWSHPTPDPAGLQWQIMEEQLLEGDFESGDDVGFYGPDLVPPEPGEIERYLAIARSAREELLALVRGLPAGAMEWRRDERSRPIGQILKHVAGAELWYITRVIDDPSERGLPPELEDLDRRMDATEDPVARLVLVRQGFEAFFRWLPLERLGRVVTPSWFCEITTERWTVRKALRRAIEHEREHTRSVARVVEGRG</sequence>
<dbReference type="Proteomes" id="UP000065807">
    <property type="component" value="Chromosome"/>
</dbReference>
<dbReference type="InterPro" id="IPR034660">
    <property type="entry name" value="DinB/YfiT-like"/>
</dbReference>
<dbReference type="SUPFAM" id="SSF109854">
    <property type="entry name" value="DinB/YfiT-like putative metalloenzymes"/>
    <property type="match status" value="1"/>
</dbReference>
<dbReference type="KEGG" id="lpil:LIP_2027"/>
<gene>
    <name evidence="2" type="ORF">LIP_2027</name>
</gene>
<proteinExistence type="predicted"/>
<evidence type="ECO:0000313" key="2">
    <source>
        <dbReference type="EMBL" id="BAS27868.1"/>
    </source>
</evidence>
<organism evidence="2 3">
    <name type="scientific">Limnochorda pilosa</name>
    <dbReference type="NCBI Taxonomy" id="1555112"/>
    <lineage>
        <taxon>Bacteria</taxon>
        <taxon>Bacillati</taxon>
        <taxon>Bacillota</taxon>
        <taxon>Limnochordia</taxon>
        <taxon>Limnochordales</taxon>
        <taxon>Limnochordaceae</taxon>
        <taxon>Limnochorda</taxon>
    </lineage>
</organism>
<dbReference type="AlphaFoldDB" id="A0A0K2SL76"/>
<evidence type="ECO:0000313" key="3">
    <source>
        <dbReference type="Proteomes" id="UP000065807"/>
    </source>
</evidence>
<dbReference type="OrthoDB" id="2677844at2"/>
<dbReference type="Pfam" id="PF12867">
    <property type="entry name" value="DinB_2"/>
    <property type="match status" value="1"/>
</dbReference>
<dbReference type="RefSeq" id="WP_068137333.1">
    <property type="nucleotide sequence ID" value="NZ_AP014924.1"/>
</dbReference>
<evidence type="ECO:0000259" key="1">
    <source>
        <dbReference type="Pfam" id="PF12867"/>
    </source>
</evidence>
<keyword evidence="3" id="KW-1185">Reference proteome</keyword>